<dbReference type="GO" id="GO:0008013">
    <property type="term" value="F:beta-catenin binding"/>
    <property type="evidence" value="ECO:0007669"/>
    <property type="project" value="TreeGrafter"/>
</dbReference>
<dbReference type="InterPro" id="IPR002126">
    <property type="entry name" value="Cadherin-like_dom"/>
</dbReference>
<keyword evidence="10" id="KW-1015">Disulfide bond</keyword>
<dbReference type="PROSITE" id="PS50268">
    <property type="entry name" value="CADHERIN_2"/>
    <property type="match status" value="4"/>
</dbReference>
<dbReference type="InterPro" id="IPR039808">
    <property type="entry name" value="Cadherin"/>
</dbReference>
<evidence type="ECO:0000256" key="1">
    <source>
        <dbReference type="ARBA" id="ARBA00004167"/>
    </source>
</evidence>
<evidence type="ECO:0000256" key="4">
    <source>
        <dbReference type="ARBA" id="ARBA00022729"/>
    </source>
</evidence>
<evidence type="ECO:0000256" key="11">
    <source>
        <dbReference type="ARBA" id="ARBA00023180"/>
    </source>
</evidence>
<dbReference type="SMART" id="SM00112">
    <property type="entry name" value="CA"/>
    <property type="match status" value="4"/>
</dbReference>
<dbReference type="GO" id="GO:0008104">
    <property type="term" value="P:intracellular protein localization"/>
    <property type="evidence" value="ECO:0007669"/>
    <property type="project" value="UniProtKB-ARBA"/>
</dbReference>
<keyword evidence="4" id="KW-0732">Signal</keyword>
<keyword evidence="8" id="KW-1133">Transmembrane helix</keyword>
<keyword evidence="7" id="KW-0130">Cell adhesion</keyword>
<evidence type="ECO:0000313" key="15">
    <source>
        <dbReference type="Proteomes" id="UP000230423"/>
    </source>
</evidence>
<dbReference type="GO" id="GO:0005509">
    <property type="term" value="F:calcium ion binding"/>
    <property type="evidence" value="ECO:0007669"/>
    <property type="project" value="UniProtKB-UniRule"/>
</dbReference>
<dbReference type="OrthoDB" id="6079678at2759"/>
<keyword evidence="5" id="KW-0677">Repeat</keyword>
<dbReference type="AlphaFoldDB" id="A0A2G9TWY8"/>
<dbReference type="GO" id="GO:0016477">
    <property type="term" value="P:cell migration"/>
    <property type="evidence" value="ECO:0007669"/>
    <property type="project" value="TreeGrafter"/>
</dbReference>
<evidence type="ECO:0000313" key="14">
    <source>
        <dbReference type="EMBL" id="PIO62484.1"/>
    </source>
</evidence>
<dbReference type="PANTHER" id="PTHR24027:SF422">
    <property type="entry name" value="CADHERIN DOMAIN-CONTAINING PROTEIN"/>
    <property type="match status" value="1"/>
</dbReference>
<keyword evidence="6 12" id="KW-0106">Calcium</keyword>
<evidence type="ECO:0000259" key="13">
    <source>
        <dbReference type="PROSITE" id="PS50268"/>
    </source>
</evidence>
<feature type="domain" description="Cadherin" evidence="13">
    <location>
        <begin position="233"/>
        <end position="333"/>
    </location>
</feature>
<name>A0A2G9TWY8_TELCI</name>
<feature type="domain" description="Cadherin" evidence="13">
    <location>
        <begin position="334"/>
        <end position="443"/>
    </location>
</feature>
<dbReference type="GO" id="GO:0016342">
    <property type="term" value="C:catenin complex"/>
    <property type="evidence" value="ECO:0007669"/>
    <property type="project" value="TreeGrafter"/>
</dbReference>
<dbReference type="SUPFAM" id="SSF49313">
    <property type="entry name" value="Cadherin-like"/>
    <property type="match status" value="4"/>
</dbReference>
<reference evidence="14 15" key="1">
    <citation type="submission" date="2015-09" db="EMBL/GenBank/DDBJ databases">
        <title>Draft genome of the parasitic nematode Teladorsagia circumcincta isolate WARC Sus (inbred).</title>
        <authorList>
            <person name="Mitreva M."/>
        </authorList>
    </citation>
    <scope>NUCLEOTIDE SEQUENCE [LARGE SCALE GENOMIC DNA]</scope>
    <source>
        <strain evidence="14 15">S</strain>
    </source>
</reference>
<dbReference type="PRINTS" id="PR00205">
    <property type="entry name" value="CADHERIN"/>
</dbReference>
<keyword evidence="15" id="KW-1185">Reference proteome</keyword>
<dbReference type="PANTHER" id="PTHR24027">
    <property type="entry name" value="CADHERIN-23"/>
    <property type="match status" value="1"/>
</dbReference>
<dbReference type="FunFam" id="2.60.40.60:FF:000374">
    <property type="entry name" value="Cadherin-related hmr-1"/>
    <property type="match status" value="1"/>
</dbReference>
<accession>A0A2G9TWY8</accession>
<evidence type="ECO:0000256" key="12">
    <source>
        <dbReference type="PROSITE-ProRule" id="PRU00043"/>
    </source>
</evidence>
<dbReference type="InterPro" id="IPR015919">
    <property type="entry name" value="Cadherin-like_sf"/>
</dbReference>
<evidence type="ECO:0000256" key="7">
    <source>
        <dbReference type="ARBA" id="ARBA00022889"/>
    </source>
</evidence>
<evidence type="ECO:0000256" key="5">
    <source>
        <dbReference type="ARBA" id="ARBA00022737"/>
    </source>
</evidence>
<evidence type="ECO:0000256" key="8">
    <source>
        <dbReference type="ARBA" id="ARBA00022989"/>
    </source>
</evidence>
<keyword evidence="11" id="KW-0325">Glycoprotein</keyword>
<dbReference type="GO" id="GO:0007156">
    <property type="term" value="P:homophilic cell adhesion via plasma membrane adhesion molecules"/>
    <property type="evidence" value="ECO:0007669"/>
    <property type="project" value="InterPro"/>
</dbReference>
<evidence type="ECO:0000256" key="9">
    <source>
        <dbReference type="ARBA" id="ARBA00023136"/>
    </source>
</evidence>
<dbReference type="FunFam" id="2.60.40.60:FF:000032">
    <property type="entry name" value="FAT atypical cadherin 1"/>
    <property type="match status" value="1"/>
</dbReference>
<feature type="domain" description="Cadherin" evidence="13">
    <location>
        <begin position="36"/>
        <end position="134"/>
    </location>
</feature>
<dbReference type="InterPro" id="IPR020894">
    <property type="entry name" value="Cadherin_CS"/>
</dbReference>
<dbReference type="PROSITE" id="PS00232">
    <property type="entry name" value="CADHERIN_1"/>
    <property type="match status" value="2"/>
</dbReference>
<evidence type="ECO:0000256" key="2">
    <source>
        <dbReference type="ARBA" id="ARBA00022536"/>
    </source>
</evidence>
<dbReference type="GO" id="GO:0045296">
    <property type="term" value="F:cadherin binding"/>
    <property type="evidence" value="ECO:0007669"/>
    <property type="project" value="TreeGrafter"/>
</dbReference>
<dbReference type="EMBL" id="KZ352042">
    <property type="protein sequence ID" value="PIO62484.1"/>
    <property type="molecule type" value="Genomic_DNA"/>
</dbReference>
<evidence type="ECO:0000256" key="10">
    <source>
        <dbReference type="ARBA" id="ARBA00023157"/>
    </source>
</evidence>
<keyword evidence="3" id="KW-0812">Transmembrane</keyword>
<protein>
    <submittedName>
        <fullName evidence="14">Cadherin domain protein</fullName>
    </submittedName>
</protein>
<gene>
    <name evidence="14" type="ORF">TELCIR_15951</name>
</gene>
<comment type="subcellular location">
    <subcellularLocation>
        <location evidence="1">Membrane</location>
        <topology evidence="1">Single-pass membrane protein</topology>
    </subcellularLocation>
</comment>
<organism evidence="14 15">
    <name type="scientific">Teladorsagia circumcincta</name>
    <name type="common">Brown stomach worm</name>
    <name type="synonym">Ostertagia circumcincta</name>
    <dbReference type="NCBI Taxonomy" id="45464"/>
    <lineage>
        <taxon>Eukaryota</taxon>
        <taxon>Metazoa</taxon>
        <taxon>Ecdysozoa</taxon>
        <taxon>Nematoda</taxon>
        <taxon>Chromadorea</taxon>
        <taxon>Rhabditida</taxon>
        <taxon>Rhabditina</taxon>
        <taxon>Rhabditomorpha</taxon>
        <taxon>Strongyloidea</taxon>
        <taxon>Trichostrongylidae</taxon>
        <taxon>Teladorsagia</taxon>
    </lineage>
</organism>
<dbReference type="Proteomes" id="UP000230423">
    <property type="component" value="Unassembled WGS sequence"/>
</dbReference>
<evidence type="ECO:0000256" key="6">
    <source>
        <dbReference type="ARBA" id="ARBA00022837"/>
    </source>
</evidence>
<proteinExistence type="predicted"/>
<dbReference type="CDD" id="cd11304">
    <property type="entry name" value="Cadherin_repeat"/>
    <property type="match status" value="4"/>
</dbReference>
<keyword evidence="9" id="KW-0472">Membrane</keyword>
<evidence type="ECO:0000256" key="3">
    <source>
        <dbReference type="ARBA" id="ARBA00022692"/>
    </source>
</evidence>
<keyword evidence="2" id="KW-0245">EGF-like domain</keyword>
<feature type="non-terminal residue" evidence="14">
    <location>
        <position position="458"/>
    </location>
</feature>
<sequence length="458" mass="51105">MPKQGSFCRGSGALCKAAPKKVGTRTEYFDSDLAKTSILTVFAFDTDAPHNANVTYHLEADPSAGDEYQDDSSYFKFLNEHSGEITLVKPIPRNQKDKFIFNVIADDNGIPEAQRSTVQVTIKVHEKQQSAPRWQTSPDCKKEVTVVENGEVHYRILDVPDPMGAQLFRIDELTGEIWPNAKFDREQKDMYILTVEARDNSPSALPGAKGPNKDNVKVQIVIGDVNDNAPSFDEPKYIGKVLENADPGHDIITVKAHDMDKHSTLRYDVVAAQGGRIPFGARTDSGAIFVKEPLDYEQESVYQLRLLVSDGRHNASTDVFIYVEDVNDNAPVFEQPSYSTTILEEDPDIPKVLFHVKATDADKDEKSRRIIYLLEGQGAGEFFRIGRETGEIELVKALDRDPPNGVPTWNFIVQAIDDDGRGLIGYADVQVNLKDINDNAPIFADDLYGYVEENRHPS</sequence>
<dbReference type="Pfam" id="PF00028">
    <property type="entry name" value="Cadherin"/>
    <property type="match status" value="4"/>
</dbReference>
<feature type="domain" description="Cadherin" evidence="13">
    <location>
        <begin position="136"/>
        <end position="232"/>
    </location>
</feature>
<dbReference type="Gene3D" id="2.60.40.60">
    <property type="entry name" value="Cadherins"/>
    <property type="match status" value="4"/>
</dbReference>